<name>A0A5N7NV96_9HYPH</name>
<dbReference type="AlphaFoldDB" id="A0A5N7NV96"/>
<proteinExistence type="predicted"/>
<organism evidence="1 3">
    <name type="scientific">Brucella intermedia</name>
    <dbReference type="NCBI Taxonomy" id="94625"/>
    <lineage>
        <taxon>Bacteria</taxon>
        <taxon>Pseudomonadati</taxon>
        <taxon>Pseudomonadota</taxon>
        <taxon>Alphaproteobacteria</taxon>
        <taxon>Hyphomicrobiales</taxon>
        <taxon>Brucellaceae</taxon>
        <taxon>Brucella/Ochrobactrum group</taxon>
        <taxon>Brucella</taxon>
    </lineage>
</organism>
<dbReference type="EMBL" id="JACGXG010000003">
    <property type="protein sequence ID" value="MBA8851924.1"/>
    <property type="molecule type" value="Genomic_DNA"/>
</dbReference>
<evidence type="ECO:0000313" key="2">
    <source>
        <dbReference type="EMBL" id="MBA8851924.1"/>
    </source>
</evidence>
<dbReference type="InterPro" id="IPR014056">
    <property type="entry name" value="TypeIITA-like_toxin_pred"/>
</dbReference>
<dbReference type="Proteomes" id="UP000578622">
    <property type="component" value="Unassembled WGS sequence"/>
</dbReference>
<dbReference type="RefSeq" id="WP_021586313.1">
    <property type="nucleotide sequence ID" value="NZ_CADEAQ010000002.1"/>
</dbReference>
<keyword evidence="4" id="KW-1185">Reference proteome</keyword>
<dbReference type="Proteomes" id="UP000551563">
    <property type="component" value="Unassembled WGS sequence"/>
</dbReference>
<reference evidence="2 4" key="2">
    <citation type="submission" date="2020-07" db="EMBL/GenBank/DDBJ databases">
        <title>Genomic Encyclopedia of Type Strains, Phase IV (KMG-V): Genome sequencing to study the core and pangenomes of soil and plant-associated prokaryotes.</title>
        <authorList>
            <person name="Whitman W."/>
        </authorList>
    </citation>
    <scope>NUCLEOTIDE SEQUENCE [LARGE SCALE GENOMIC DNA]</scope>
    <source>
        <strain evidence="2 4">RH4WT92</strain>
    </source>
</reference>
<evidence type="ECO:0000313" key="3">
    <source>
        <dbReference type="Proteomes" id="UP000551563"/>
    </source>
</evidence>
<dbReference type="Pfam" id="PF05973">
    <property type="entry name" value="Gp49"/>
    <property type="match status" value="1"/>
</dbReference>
<dbReference type="PANTHER" id="PTHR41791">
    <property type="entry name" value="SSL7039 PROTEIN"/>
    <property type="match status" value="1"/>
</dbReference>
<protein>
    <submittedName>
        <fullName evidence="2">Addiction module killer protein</fullName>
    </submittedName>
    <submittedName>
        <fullName evidence="1">Type II toxin-antitoxin system RelE/ParE family toxin</fullName>
    </submittedName>
</protein>
<dbReference type="InterPro" id="IPR009241">
    <property type="entry name" value="HigB-like"/>
</dbReference>
<dbReference type="PIRSF" id="PIRSF028744">
    <property type="entry name" value="Addict_mod_HI1419"/>
    <property type="match status" value="1"/>
</dbReference>
<evidence type="ECO:0000313" key="1">
    <source>
        <dbReference type="EMBL" id="HHV68992.1"/>
    </source>
</evidence>
<dbReference type="EMBL" id="DUMN01000428">
    <property type="protein sequence ID" value="HHV68992.1"/>
    <property type="molecule type" value="Genomic_DNA"/>
</dbReference>
<dbReference type="NCBIfam" id="TIGR02683">
    <property type="entry name" value="upstrm_HI1419"/>
    <property type="match status" value="1"/>
</dbReference>
<gene>
    <name evidence="2" type="ORF">FHW20_002878</name>
    <name evidence="1" type="ORF">GXX48_15280</name>
</gene>
<evidence type="ECO:0000313" key="4">
    <source>
        <dbReference type="Proteomes" id="UP000578622"/>
    </source>
</evidence>
<comment type="caution">
    <text evidence="1">The sequence shown here is derived from an EMBL/GenBank/DDBJ whole genome shotgun (WGS) entry which is preliminary data.</text>
</comment>
<sequence>MIEVRQTTFFTKWLDELRDTNARLRIVTRIRRMELGNPGDVKSVGEGVSEMRITYGPGYRVYFVSMGSTIVVLLCGGDKSSQSRDIALAKQMAKEI</sequence>
<dbReference type="PANTHER" id="PTHR41791:SF1">
    <property type="entry name" value="SSL7039 PROTEIN"/>
    <property type="match status" value="1"/>
</dbReference>
<accession>A0A5N7NV96</accession>
<reference evidence="1 3" key="1">
    <citation type="journal article" date="2020" name="Biotechnol. Biofuels">
        <title>New insights from the biogas microbiome by comprehensive genome-resolved metagenomics of nearly 1600 species originating from multiple anaerobic digesters.</title>
        <authorList>
            <person name="Campanaro S."/>
            <person name="Treu L."/>
            <person name="Rodriguez-R L.M."/>
            <person name="Kovalovszki A."/>
            <person name="Ziels R.M."/>
            <person name="Maus I."/>
            <person name="Zhu X."/>
            <person name="Kougias P.G."/>
            <person name="Basile A."/>
            <person name="Luo G."/>
            <person name="Schluter A."/>
            <person name="Konstantinidis K.T."/>
            <person name="Angelidaki I."/>
        </authorList>
    </citation>
    <scope>NUCLEOTIDE SEQUENCE [LARGE SCALE GENOMIC DNA]</scope>
    <source>
        <strain evidence="1">AS04akNAM_66</strain>
    </source>
</reference>